<protein>
    <submittedName>
        <fullName evidence="2">SGNH/GDSL hydrolase family protein</fullName>
    </submittedName>
</protein>
<keyword evidence="2" id="KW-0378">Hydrolase</keyword>
<evidence type="ECO:0000313" key="3">
    <source>
        <dbReference type="Proteomes" id="UP000262917"/>
    </source>
</evidence>
<feature type="domain" description="SGNH hydrolase-type esterase" evidence="1">
    <location>
        <begin position="12"/>
        <end position="192"/>
    </location>
</feature>
<accession>A0A372DQK4</accession>
<gene>
    <name evidence="2" type="ORF">D0Y53_01815</name>
</gene>
<dbReference type="Gene3D" id="3.40.50.1110">
    <property type="entry name" value="SGNH hydrolase"/>
    <property type="match status" value="1"/>
</dbReference>
<dbReference type="GO" id="GO:0016788">
    <property type="term" value="F:hydrolase activity, acting on ester bonds"/>
    <property type="evidence" value="ECO:0007669"/>
    <property type="project" value="UniProtKB-ARBA"/>
</dbReference>
<dbReference type="InterPro" id="IPR013830">
    <property type="entry name" value="SGNH_hydro"/>
</dbReference>
<name>A0A372DQK4_9GAMM</name>
<evidence type="ECO:0000259" key="1">
    <source>
        <dbReference type="Pfam" id="PF13472"/>
    </source>
</evidence>
<keyword evidence="3" id="KW-1185">Reference proteome</keyword>
<dbReference type="Proteomes" id="UP000262917">
    <property type="component" value="Unassembled WGS sequence"/>
</dbReference>
<dbReference type="EMBL" id="QVPD01000002">
    <property type="protein sequence ID" value="RFP61825.1"/>
    <property type="molecule type" value="Genomic_DNA"/>
</dbReference>
<dbReference type="SUPFAM" id="SSF52266">
    <property type="entry name" value="SGNH hydrolase"/>
    <property type="match status" value="1"/>
</dbReference>
<sequence length="209" mass="21534">MAAAGDGLPYLALGDSYTIGEGVAAEACWPRQLAGALRAAGIPLADPRILAATGWTTDELAAALDAAEPPGEYAFVSLLIGVNNQYRGRSLEDYRAQFTALLERAIGFAGGAAGRVLVLSIPDWGATRFGRESGRDTAAIARELDACNAAARTACAARGVAFLDITAISRAHGADAAMLAADGLHPSAAAYADWVRLAVPLAQRLLAAR</sequence>
<organism evidence="2 3">
    <name type="scientific">Cognatiluteimonas weifangensis</name>
    <dbReference type="NCBI Taxonomy" id="2303539"/>
    <lineage>
        <taxon>Bacteria</taxon>
        <taxon>Pseudomonadati</taxon>
        <taxon>Pseudomonadota</taxon>
        <taxon>Gammaproteobacteria</taxon>
        <taxon>Lysobacterales</taxon>
        <taxon>Lysobacteraceae</taxon>
        <taxon>Cognatiluteimonas</taxon>
    </lineage>
</organism>
<dbReference type="InterPro" id="IPR036514">
    <property type="entry name" value="SGNH_hydro_sf"/>
</dbReference>
<dbReference type="OrthoDB" id="158267at2"/>
<reference evidence="2 3" key="1">
    <citation type="submission" date="2018-08" db="EMBL/GenBank/DDBJ databases">
        <title>Lysobacter weifangensis sp. nov., a new member of the family 'Xanthomonadaceae', isolated from soil in a farmland.</title>
        <authorList>
            <person name="Zhao H."/>
        </authorList>
    </citation>
    <scope>NUCLEOTIDE SEQUENCE [LARGE SCALE GENOMIC DNA]</scope>
    <source>
        <strain evidence="2 3">WF-2</strain>
    </source>
</reference>
<dbReference type="AlphaFoldDB" id="A0A372DQK4"/>
<dbReference type="RefSeq" id="WP_117201443.1">
    <property type="nucleotide sequence ID" value="NZ_JBHTBK010000024.1"/>
</dbReference>
<dbReference type="Pfam" id="PF13472">
    <property type="entry name" value="Lipase_GDSL_2"/>
    <property type="match status" value="1"/>
</dbReference>
<comment type="caution">
    <text evidence="2">The sequence shown here is derived from an EMBL/GenBank/DDBJ whole genome shotgun (WGS) entry which is preliminary data.</text>
</comment>
<evidence type="ECO:0000313" key="2">
    <source>
        <dbReference type="EMBL" id="RFP61825.1"/>
    </source>
</evidence>
<proteinExistence type="predicted"/>